<dbReference type="InterPro" id="IPR026444">
    <property type="entry name" value="Secre_tail"/>
</dbReference>
<dbReference type="RefSeq" id="WP_092469724.1">
    <property type="nucleotide sequence ID" value="NZ_FNCZ01000008.1"/>
</dbReference>
<reference evidence="4" key="1">
    <citation type="submission" date="2016-10" db="EMBL/GenBank/DDBJ databases">
        <authorList>
            <person name="Varghese N."/>
            <person name="Submissions S."/>
        </authorList>
    </citation>
    <scope>NUCLEOTIDE SEQUENCE [LARGE SCALE GENOMIC DNA]</scope>
    <source>
        <strain evidence="4">DSM 15363</strain>
    </source>
</reference>
<dbReference type="GO" id="GO:0004062">
    <property type="term" value="F:aryl sulfotransferase activity"/>
    <property type="evidence" value="ECO:0007669"/>
    <property type="project" value="InterPro"/>
</dbReference>
<evidence type="ECO:0000259" key="2">
    <source>
        <dbReference type="Pfam" id="PF18962"/>
    </source>
</evidence>
<organism evidence="3 4">
    <name type="scientific">Winogradskyella thalassocola</name>
    <dbReference type="NCBI Taxonomy" id="262004"/>
    <lineage>
        <taxon>Bacteria</taxon>
        <taxon>Pseudomonadati</taxon>
        <taxon>Bacteroidota</taxon>
        <taxon>Flavobacteriia</taxon>
        <taxon>Flavobacteriales</taxon>
        <taxon>Flavobacteriaceae</taxon>
        <taxon>Winogradskyella</taxon>
    </lineage>
</organism>
<dbReference type="Pfam" id="PF18962">
    <property type="entry name" value="Por_Secre_tail"/>
    <property type="match status" value="1"/>
</dbReference>
<feature type="domain" description="Secretion system C-terminal sorting" evidence="2">
    <location>
        <begin position="465"/>
        <end position="526"/>
    </location>
</feature>
<dbReference type="PANTHER" id="PTHR35340">
    <property type="entry name" value="PQQ ENZYME REPEAT PROTEIN-RELATED"/>
    <property type="match status" value="1"/>
</dbReference>
<gene>
    <name evidence="3" type="ORF">SAMN04489796_10826</name>
</gene>
<dbReference type="PANTHER" id="PTHR35340:SF5">
    <property type="entry name" value="ASST-DOMAIN-CONTAINING PROTEIN"/>
    <property type="match status" value="1"/>
</dbReference>
<dbReference type="NCBIfam" id="TIGR04183">
    <property type="entry name" value="Por_Secre_tail"/>
    <property type="match status" value="1"/>
</dbReference>
<keyword evidence="1" id="KW-0732">Signal</keyword>
<dbReference type="OrthoDB" id="264813at2"/>
<evidence type="ECO:0000256" key="1">
    <source>
        <dbReference type="ARBA" id="ARBA00022729"/>
    </source>
</evidence>
<dbReference type="InterPro" id="IPR010262">
    <property type="entry name" value="Arylsulfotransferase_bact"/>
</dbReference>
<dbReference type="EMBL" id="FNCZ01000008">
    <property type="protein sequence ID" value="SDI20446.1"/>
    <property type="molecule type" value="Genomic_DNA"/>
</dbReference>
<dbReference type="Proteomes" id="UP000199492">
    <property type="component" value="Unassembled WGS sequence"/>
</dbReference>
<proteinExistence type="predicted"/>
<name>A0A1G8INC7_9FLAO</name>
<dbReference type="SUPFAM" id="SSF63829">
    <property type="entry name" value="Calcium-dependent phosphotriesterase"/>
    <property type="match status" value="1"/>
</dbReference>
<dbReference type="STRING" id="262004.SAMN04489796_10826"/>
<protein>
    <submittedName>
        <fullName evidence="3">Por secretion system C-terminal sorting domain-containing protein</fullName>
    </submittedName>
</protein>
<accession>A0A1G8INC7</accession>
<dbReference type="InterPro" id="IPR053143">
    <property type="entry name" value="Arylsulfate_ST"/>
</dbReference>
<evidence type="ECO:0000313" key="3">
    <source>
        <dbReference type="EMBL" id="SDI20446.1"/>
    </source>
</evidence>
<dbReference type="Pfam" id="PF05935">
    <property type="entry name" value="Arylsulfotrans"/>
    <property type="match status" value="1"/>
</dbReference>
<keyword evidence="4" id="KW-1185">Reference proteome</keyword>
<sequence>MKKILFLIVIISFNLIKAQETVGLIFNDDTEIKSNGYTLFNPSSDNRVFLINNCGEVVNQWEFDSLDSRNGYLLENGNLLVGSELTTEIKDWDDNLIWSINYQDFLGTSIHHDIEPLPNGNYLVLVRDVYSKVDLLEEGLDPSYNLDTMVLDKILEIEPVGTNSANIVWEWKLFDHLVQDYDSSKSNYGVISSKPHLWNLNYDGGQGSNPIHVNAIDYNAELDQIAISSRHLSEVFIIDHSTTTYQASTNSGGLYNKGGGFLWRWGNPQVYNQGTASDQKLGRQHDIKWITEGPNQGKLSVFSNDGYGSNLSASSVHIIDPNATDGVYSLSSGKFLPQSYFWSWDGTIMNEVMHGGAQCGVQIMSNGNALINESDIGRLSEIDSSGNVIWVYMIPVSNNSDFNQFESPIGNGSFRAHRYSGDYSGFDNVVFNNTGIIEDVNLISEECIDSGELSVDDSYLVGLNVYPNPTKDLLNFNLLINEIEVYDLSGKTVLSKTDSEFINLENLADGLYLIKISANENSRIIKITKN</sequence>
<dbReference type="AlphaFoldDB" id="A0A1G8INC7"/>
<evidence type="ECO:0000313" key="4">
    <source>
        <dbReference type="Proteomes" id="UP000199492"/>
    </source>
</evidence>